<keyword evidence="3" id="KW-1185">Reference proteome</keyword>
<dbReference type="EMBL" id="CP072931">
    <property type="protein sequence ID" value="QTZ93660.1"/>
    <property type="molecule type" value="Genomic_DNA"/>
</dbReference>
<dbReference type="RefSeq" id="WP_006603653.1">
    <property type="nucleotide sequence ID" value="NZ_CP072931.1"/>
</dbReference>
<protein>
    <submittedName>
        <fullName evidence="1">Uncharacterized protein</fullName>
    </submittedName>
</protein>
<gene>
    <name evidence="2" type="ORF">SU9_021210</name>
    <name evidence="1" type="ORF">SU9_10429</name>
</gene>
<proteinExistence type="predicted"/>
<reference evidence="1" key="1">
    <citation type="journal article" date="2012" name="J. Bacteriol.">
        <title>Genome Sequence of Streptomyces auratus Strain AGR0001, a Phoslactomycin-Producing Actinomycete.</title>
        <authorList>
            <person name="Han X."/>
            <person name="Li M."/>
            <person name="Ding Z."/>
            <person name="Zhao J."/>
            <person name="Ji K."/>
            <person name="Wen M."/>
            <person name="Lu T."/>
        </authorList>
    </citation>
    <scope>NUCLEOTIDE SEQUENCE [LARGE SCALE GENOMIC DNA]</scope>
    <source>
        <strain evidence="1">AGR0001</strain>
    </source>
</reference>
<dbReference type="OrthoDB" id="4277738at2"/>
<dbReference type="Proteomes" id="UP000009036">
    <property type="component" value="Chromosome"/>
</dbReference>
<evidence type="ECO:0000313" key="1">
    <source>
        <dbReference type="EMBL" id="EJJ07101.1"/>
    </source>
</evidence>
<dbReference type="HOGENOM" id="CLU_2604402_0_0_11"/>
<dbReference type="PATRIC" id="fig|1160718.3.peg.2109"/>
<dbReference type="AlphaFoldDB" id="J1ZZ06"/>
<organism evidence="1">
    <name type="scientific">Streptomyces auratus AGR0001</name>
    <dbReference type="NCBI Taxonomy" id="1160718"/>
    <lineage>
        <taxon>Bacteria</taxon>
        <taxon>Bacillati</taxon>
        <taxon>Actinomycetota</taxon>
        <taxon>Actinomycetes</taxon>
        <taxon>Kitasatosporales</taxon>
        <taxon>Streptomycetaceae</taxon>
        <taxon>Streptomyces</taxon>
    </lineage>
</organism>
<name>J1ZZ06_9ACTN</name>
<dbReference type="STRING" id="1160718.SU9_10429"/>
<accession>J1ZZ06</accession>
<evidence type="ECO:0000313" key="3">
    <source>
        <dbReference type="Proteomes" id="UP000009036"/>
    </source>
</evidence>
<dbReference type="KEGG" id="sauh:SU9_021210"/>
<reference evidence="2" key="2">
    <citation type="submission" date="2021-04" db="EMBL/GenBank/DDBJ databases">
        <authorList>
            <person name="Wen M.-L."/>
            <person name="Han X.-L."/>
            <person name="Xiong J."/>
        </authorList>
    </citation>
    <scope>NUCLEOTIDE SEQUENCE</scope>
    <source>
        <strain evidence="2">AGR0001</strain>
    </source>
</reference>
<evidence type="ECO:0000313" key="2">
    <source>
        <dbReference type="EMBL" id="QTZ93660.1"/>
    </source>
</evidence>
<dbReference type="EMBL" id="AJGV01000068">
    <property type="protein sequence ID" value="EJJ07101.1"/>
    <property type="molecule type" value="Genomic_DNA"/>
</dbReference>
<sequence length="79" mass="8418">MFETVRAWVQANPVRVRAAIAALVGWLSHQYPQIETAIGSKSLVAVLMGLVTLALGEAASRKVAASKAHAKTYDGKIVE</sequence>